<evidence type="ECO:0000259" key="1">
    <source>
        <dbReference type="SMART" id="SM00530"/>
    </source>
</evidence>
<reference evidence="2 3" key="1">
    <citation type="submission" date="2013-08" db="EMBL/GenBank/DDBJ databases">
        <title>The genome sequence of Knoellia aerolata.</title>
        <authorList>
            <person name="Zhu W."/>
            <person name="Wang G."/>
        </authorList>
    </citation>
    <scope>NUCLEOTIDE SEQUENCE [LARGE SCALE GENOMIC DNA]</scope>
    <source>
        <strain evidence="2 3">DSM 18566</strain>
    </source>
</reference>
<sequence length="263" mass="28440">MSNERLRSAIVESGMSLAEFGDAVGVDPKTVERWITRDRVPHRAHRLKSAGVLGRTDVFLWPTTESDPRSLAAAKAEFVDLYPNRGSVPSSTWVELLDSAHESIDLLAYAGSFLHDSVPSFADRLSERVAEGVCVRLLFGDPTSEAVALRGREEGIGELMAARCSLTWNYLAPILNGGVVAGGPAGENDDAGGGVQARQHGCTLYASLFRFDDALLVNPHTYGVAAGHSPVLHLNRVPGGRLFTHYLESFDRTWQQAQPLSSA</sequence>
<keyword evidence="3" id="KW-1185">Reference proteome</keyword>
<dbReference type="InterPro" id="IPR001387">
    <property type="entry name" value="Cro/C1-type_HTH"/>
</dbReference>
<dbReference type="InterPro" id="IPR010982">
    <property type="entry name" value="Lambda_DNA-bd_dom_sf"/>
</dbReference>
<dbReference type="STRING" id="1385519.N801_11000"/>
<gene>
    <name evidence="2" type="ORF">N801_11000</name>
</gene>
<organism evidence="2 3">
    <name type="scientific">Knoellia aerolata DSM 18566</name>
    <dbReference type="NCBI Taxonomy" id="1385519"/>
    <lineage>
        <taxon>Bacteria</taxon>
        <taxon>Bacillati</taxon>
        <taxon>Actinomycetota</taxon>
        <taxon>Actinomycetes</taxon>
        <taxon>Micrococcales</taxon>
        <taxon>Intrasporangiaceae</taxon>
        <taxon>Knoellia</taxon>
    </lineage>
</organism>
<dbReference type="GO" id="GO:0003677">
    <property type="term" value="F:DNA binding"/>
    <property type="evidence" value="ECO:0007669"/>
    <property type="project" value="InterPro"/>
</dbReference>
<dbReference type="SMART" id="SM00530">
    <property type="entry name" value="HTH_XRE"/>
    <property type="match status" value="1"/>
</dbReference>
<dbReference type="EMBL" id="AVPL01000030">
    <property type="protein sequence ID" value="KGN40825.1"/>
    <property type="molecule type" value="Genomic_DNA"/>
</dbReference>
<evidence type="ECO:0000313" key="2">
    <source>
        <dbReference type="EMBL" id="KGN40825.1"/>
    </source>
</evidence>
<evidence type="ECO:0000313" key="3">
    <source>
        <dbReference type="Proteomes" id="UP000030013"/>
    </source>
</evidence>
<dbReference type="Proteomes" id="UP000030013">
    <property type="component" value="Unassembled WGS sequence"/>
</dbReference>
<dbReference type="SUPFAM" id="SSF47413">
    <property type="entry name" value="lambda repressor-like DNA-binding domains"/>
    <property type="match status" value="1"/>
</dbReference>
<dbReference type="AlphaFoldDB" id="A0A0A0JTR7"/>
<proteinExistence type="predicted"/>
<dbReference type="eggNOG" id="COG3423">
    <property type="taxonomic scope" value="Bacteria"/>
</dbReference>
<protein>
    <submittedName>
        <fullName evidence="2">XRE family transcriptional regulator</fullName>
    </submittedName>
</protein>
<dbReference type="CDD" id="cd00093">
    <property type="entry name" value="HTH_XRE"/>
    <property type="match status" value="1"/>
</dbReference>
<accession>A0A0A0JTR7</accession>
<comment type="caution">
    <text evidence="2">The sequence shown here is derived from an EMBL/GenBank/DDBJ whole genome shotgun (WGS) entry which is preliminary data.</text>
</comment>
<dbReference type="RefSeq" id="WP_035937893.1">
    <property type="nucleotide sequence ID" value="NZ_AVPL01000030.1"/>
</dbReference>
<feature type="domain" description="HTH cro/C1-type" evidence="1">
    <location>
        <begin position="5"/>
        <end position="60"/>
    </location>
</feature>
<name>A0A0A0JTR7_9MICO</name>